<keyword evidence="5" id="KW-0325">Glycoprotein</keyword>
<dbReference type="HOGENOM" id="CLU_020817_0_1_1"/>
<evidence type="ECO:0000256" key="3">
    <source>
        <dbReference type="ARBA" id="ARBA00022801"/>
    </source>
</evidence>
<keyword evidence="3 9" id="KW-0378">Hydrolase</keyword>
<dbReference type="CDD" id="cd07999">
    <property type="entry name" value="GH7_CBH_EG"/>
    <property type="match status" value="1"/>
</dbReference>
<dbReference type="InterPro" id="IPR013320">
    <property type="entry name" value="ConA-like_dom_sf"/>
</dbReference>
<dbReference type="EMBL" id="JH921434">
    <property type="protein sequence ID" value="EKD17940.1"/>
    <property type="molecule type" value="Genomic_DNA"/>
</dbReference>
<comment type="similarity">
    <text evidence="2 9">Belongs to the glycosyl hydrolase 7 (cellulase C) family.</text>
</comment>
<dbReference type="OrthoDB" id="412382at2759"/>
<evidence type="ECO:0000256" key="5">
    <source>
        <dbReference type="ARBA" id="ARBA00023180"/>
    </source>
</evidence>
<accession>K1WJR8</accession>
<evidence type="ECO:0000256" key="9">
    <source>
        <dbReference type="RuleBase" id="RU361164"/>
    </source>
</evidence>
<evidence type="ECO:0000256" key="4">
    <source>
        <dbReference type="ARBA" id="ARBA00023001"/>
    </source>
</evidence>
<dbReference type="SUPFAM" id="SSF49899">
    <property type="entry name" value="Concanavalin A-like lectins/glucanases"/>
    <property type="match status" value="1"/>
</dbReference>
<name>K1WJR8_MARBU</name>
<keyword evidence="8 9" id="KW-0624">Polysaccharide degradation</keyword>
<dbReference type="Gene3D" id="2.70.100.10">
    <property type="entry name" value="Glycoside hydrolase, family 7, domain"/>
    <property type="match status" value="1"/>
</dbReference>
<keyword evidence="10" id="KW-0732">Signal</keyword>
<evidence type="ECO:0000256" key="1">
    <source>
        <dbReference type="ARBA" id="ARBA00000966"/>
    </source>
</evidence>
<sequence length="416" mass="44128">MAPRHAFFPLAFGIVTALTPGPTPETHPTLITSKCTVAGGCTEQTSLLVLDQLAHPLYQAAAPEYNCGDWGEGPNSTACPDAQTCAKNCIVDGISSYASYGVTTTGSSLLMKMLSPDGRTLTPRIYLLEPAGDRYEMLTLSGGELSFDVDISQLPCGMNGALYLSEMAADGGRSDLNPTGAGYGSGYCDAQCFTLPFLNGEANLDGKGSCCNEMDIWEGNARANAIVPHTCNQTGLYACSGDECAADGVCDKPGCGYNTYSLGNRDYYGPGLTVDTNRPFTVVTQFPEVDGKMTEIRRLYVQDGVVIQNAKLNTTIAGLDPTKVLDSVSDELCGQVAPKYMALGGTTGMGEAMKRGMVLIFSIWWDEGGFMRWLDSGNSGPCNATEGDPKVIVKVEPDPAVVWSNVKWGEIGSTFS</sequence>
<feature type="chain" id="PRO_5003854813" description="Glucanase" evidence="10">
    <location>
        <begin position="18"/>
        <end position="416"/>
    </location>
</feature>
<dbReference type="InParanoid" id="K1WJR8"/>
<dbReference type="GO" id="GO:0008810">
    <property type="term" value="F:cellulase activity"/>
    <property type="evidence" value="ECO:0007669"/>
    <property type="project" value="UniProtKB-EC"/>
</dbReference>
<keyword evidence="7 9" id="KW-0326">Glycosidase</keyword>
<dbReference type="GeneID" id="18759647"/>
<dbReference type="KEGG" id="mbe:MBM_03712"/>
<dbReference type="AlphaFoldDB" id="K1WJR8"/>
<organism evidence="11 12">
    <name type="scientific">Marssonina brunnea f. sp. multigermtubi (strain MB_m1)</name>
    <name type="common">Marssonina leaf spot fungus</name>
    <dbReference type="NCBI Taxonomy" id="1072389"/>
    <lineage>
        <taxon>Eukaryota</taxon>
        <taxon>Fungi</taxon>
        <taxon>Dikarya</taxon>
        <taxon>Ascomycota</taxon>
        <taxon>Pezizomycotina</taxon>
        <taxon>Leotiomycetes</taxon>
        <taxon>Helotiales</taxon>
        <taxon>Drepanopezizaceae</taxon>
        <taxon>Drepanopeziza</taxon>
    </lineage>
</organism>
<reference evidence="11 12" key="1">
    <citation type="journal article" date="2012" name="BMC Genomics">
        <title>Sequencing the genome of Marssonina brunnea reveals fungus-poplar co-evolution.</title>
        <authorList>
            <person name="Zhu S."/>
            <person name="Cao Y.-Z."/>
            <person name="Jiang C."/>
            <person name="Tan B.-Y."/>
            <person name="Wang Z."/>
            <person name="Feng S."/>
            <person name="Zhang L."/>
            <person name="Su X.-H."/>
            <person name="Brejova B."/>
            <person name="Vinar T."/>
            <person name="Xu M."/>
            <person name="Wang M.-X."/>
            <person name="Zhang S.-G."/>
            <person name="Huang M.-R."/>
            <person name="Wu R."/>
            <person name="Zhou Y."/>
        </authorList>
    </citation>
    <scope>NUCLEOTIDE SEQUENCE [LARGE SCALE GENOMIC DNA]</scope>
    <source>
        <strain evidence="11 12">MB_m1</strain>
    </source>
</reference>
<dbReference type="eggNOG" id="ENOG502SJT6">
    <property type="taxonomic scope" value="Eukaryota"/>
</dbReference>
<evidence type="ECO:0000256" key="8">
    <source>
        <dbReference type="ARBA" id="ARBA00023326"/>
    </source>
</evidence>
<evidence type="ECO:0000256" key="6">
    <source>
        <dbReference type="ARBA" id="ARBA00023277"/>
    </source>
</evidence>
<evidence type="ECO:0000313" key="11">
    <source>
        <dbReference type="EMBL" id="EKD17940.1"/>
    </source>
</evidence>
<dbReference type="OMA" id="VCCNEMD"/>
<dbReference type="InterPro" id="IPR037019">
    <property type="entry name" value="Glyco_hydro_7_sf"/>
</dbReference>
<keyword evidence="12" id="KW-1185">Reference proteome</keyword>
<evidence type="ECO:0000256" key="2">
    <source>
        <dbReference type="ARBA" id="ARBA00006044"/>
    </source>
</evidence>
<dbReference type="STRING" id="1072389.K1WJR8"/>
<dbReference type="GO" id="GO:0030245">
    <property type="term" value="P:cellulose catabolic process"/>
    <property type="evidence" value="ECO:0007669"/>
    <property type="project" value="UniProtKB-KW"/>
</dbReference>
<dbReference type="RefSeq" id="XP_007291601.1">
    <property type="nucleotide sequence ID" value="XM_007291539.1"/>
</dbReference>
<dbReference type="PANTHER" id="PTHR33753:SF1">
    <property type="entry name" value="ENDO-BETA-1,4-GLUCANASE CELB"/>
    <property type="match status" value="1"/>
</dbReference>
<dbReference type="Proteomes" id="UP000006753">
    <property type="component" value="Unassembled WGS sequence"/>
</dbReference>
<dbReference type="EC" id="3.2.1.-" evidence="9"/>
<feature type="signal peptide" evidence="10">
    <location>
        <begin position="1"/>
        <end position="17"/>
    </location>
</feature>
<protein>
    <recommendedName>
        <fullName evidence="9">Glucanase</fullName>
        <ecNumber evidence="9">3.2.1.-</ecNumber>
    </recommendedName>
</protein>
<comment type="catalytic activity">
    <reaction evidence="1">
        <text>Endohydrolysis of (1-&gt;4)-beta-D-glucosidic linkages in cellulose, lichenin and cereal beta-D-glucans.</text>
        <dbReference type="EC" id="3.2.1.4"/>
    </reaction>
</comment>
<evidence type="ECO:0000313" key="12">
    <source>
        <dbReference type="Proteomes" id="UP000006753"/>
    </source>
</evidence>
<keyword evidence="6" id="KW-0119">Carbohydrate metabolism</keyword>
<dbReference type="PRINTS" id="PR00734">
    <property type="entry name" value="GLHYDRLASE7"/>
</dbReference>
<dbReference type="InterPro" id="IPR001722">
    <property type="entry name" value="Glyco_hydro_7"/>
</dbReference>
<dbReference type="PANTHER" id="PTHR33753">
    <property type="entry name" value="1,4-BETA-D-GLUCAN CELLOBIOHYDROLASE B"/>
    <property type="match status" value="1"/>
</dbReference>
<gene>
    <name evidence="11" type="ORF">MBM_03712</name>
</gene>
<evidence type="ECO:0000256" key="10">
    <source>
        <dbReference type="SAM" id="SignalP"/>
    </source>
</evidence>
<dbReference type="Pfam" id="PF00840">
    <property type="entry name" value="Glyco_hydro_7"/>
    <property type="match status" value="1"/>
</dbReference>
<proteinExistence type="inferred from homology"/>
<evidence type="ECO:0000256" key="7">
    <source>
        <dbReference type="ARBA" id="ARBA00023295"/>
    </source>
</evidence>
<keyword evidence="4 9" id="KW-0136">Cellulose degradation</keyword>